<dbReference type="PROSITE" id="PS51112">
    <property type="entry name" value="AMMECR1"/>
    <property type="match status" value="1"/>
</dbReference>
<dbReference type="InterPro" id="IPR023473">
    <property type="entry name" value="AMMECR1"/>
</dbReference>
<organism evidence="2">
    <name type="scientific">hydrothermal vent metagenome</name>
    <dbReference type="NCBI Taxonomy" id="652676"/>
    <lineage>
        <taxon>unclassified sequences</taxon>
        <taxon>metagenomes</taxon>
        <taxon>ecological metagenomes</taxon>
    </lineage>
</organism>
<evidence type="ECO:0000259" key="1">
    <source>
        <dbReference type="PROSITE" id="PS51112"/>
    </source>
</evidence>
<reference evidence="2" key="1">
    <citation type="submission" date="2018-06" db="EMBL/GenBank/DDBJ databases">
        <authorList>
            <person name="Zhirakovskaya E."/>
        </authorList>
    </citation>
    <scope>NUCLEOTIDE SEQUENCE</scope>
</reference>
<dbReference type="NCBIfam" id="TIGR00296">
    <property type="entry name" value="TIGR00296 family protein"/>
    <property type="match status" value="1"/>
</dbReference>
<dbReference type="InterPro" id="IPR036071">
    <property type="entry name" value="AMMECR1_dom_sf"/>
</dbReference>
<proteinExistence type="predicted"/>
<dbReference type="EMBL" id="UOFV01000181">
    <property type="protein sequence ID" value="VAW99563.1"/>
    <property type="molecule type" value="Genomic_DNA"/>
</dbReference>
<dbReference type="Gene3D" id="3.30.700.20">
    <property type="entry name" value="Hypothetical protein ph0010, domain 1"/>
    <property type="match status" value="1"/>
</dbReference>
<accession>A0A3B1AI51</accession>
<dbReference type="InterPro" id="IPR027485">
    <property type="entry name" value="AMMECR1_N"/>
</dbReference>
<dbReference type="NCBIfam" id="TIGR04335">
    <property type="entry name" value="AmmeMemoSam_A"/>
    <property type="match status" value="1"/>
</dbReference>
<name>A0A3B1AI51_9ZZZZ</name>
<dbReference type="PANTHER" id="PTHR13016:SF0">
    <property type="entry name" value="AMME SYNDROME CANDIDATE GENE 1 PROTEIN"/>
    <property type="match status" value="1"/>
</dbReference>
<protein>
    <submittedName>
        <fullName evidence="2">COG2078: Uncharacterized ACR</fullName>
    </submittedName>
</protein>
<dbReference type="InterPro" id="IPR027623">
    <property type="entry name" value="AmmeMemoSam_A"/>
</dbReference>
<dbReference type="AlphaFoldDB" id="A0A3B1AI51"/>
<feature type="domain" description="AMMECR1" evidence="1">
    <location>
        <begin position="14"/>
        <end position="195"/>
    </location>
</feature>
<gene>
    <name evidence="2" type="ORF">MNBD_GAMMA19-1644</name>
</gene>
<dbReference type="InterPro" id="IPR002733">
    <property type="entry name" value="AMMECR1_domain"/>
</dbReference>
<dbReference type="Pfam" id="PF01871">
    <property type="entry name" value="AMMECR1"/>
    <property type="match status" value="1"/>
</dbReference>
<dbReference type="SUPFAM" id="SSF143447">
    <property type="entry name" value="AMMECR1-like"/>
    <property type="match status" value="1"/>
</dbReference>
<dbReference type="PANTHER" id="PTHR13016">
    <property type="entry name" value="AMMECR1 HOMOLOG"/>
    <property type="match status" value="1"/>
</dbReference>
<dbReference type="Gene3D" id="3.30.1490.150">
    <property type="entry name" value="Hypothetical protein ph0010, domain 2"/>
    <property type="match status" value="1"/>
</dbReference>
<evidence type="ECO:0000313" key="2">
    <source>
        <dbReference type="EMBL" id="VAW99563.1"/>
    </source>
</evidence>
<sequence>MFSIDTNATSRFCEEEKMLLRQVAKNAVEYKLQHGTPLNVDTAHYPHPLREPGASFVTLKKHSELRGCIGSLEAHRPLVEDVAHNAHAAAFTDPRFPPVSLQELPELEFHISVLTPAMPMQFESEKDLLEQIRPGIDGLVLEDGPYRGTFLPAVWESLPDATQFLQHLKLKAGLPKDHWSDTLKISRYTTESFLT</sequence>